<dbReference type="InterPro" id="IPR010189">
    <property type="entry name" value="SK_arc"/>
</dbReference>
<dbReference type="EMBL" id="CP002839">
    <property type="protein sequence ID" value="AEH37601.1"/>
    <property type="molecule type" value="Genomic_DNA"/>
</dbReference>
<evidence type="ECO:0000256" key="4">
    <source>
        <dbReference type="ARBA" id="ARBA00012154"/>
    </source>
</evidence>
<dbReference type="GO" id="GO:0008652">
    <property type="term" value="P:amino acid biosynthetic process"/>
    <property type="evidence" value="ECO:0007669"/>
    <property type="project" value="UniProtKB-KW"/>
</dbReference>
<evidence type="ECO:0000256" key="13">
    <source>
        <dbReference type="ARBA" id="ARBA00048567"/>
    </source>
</evidence>
<evidence type="ECO:0000313" key="16">
    <source>
        <dbReference type="EMBL" id="AEH37601.1"/>
    </source>
</evidence>
<dbReference type="PANTHER" id="PTHR20861:SF3">
    <property type="entry name" value="SHIKIMATE KINASE"/>
    <property type="match status" value="1"/>
</dbReference>
<dbReference type="PANTHER" id="PTHR20861">
    <property type="entry name" value="HOMOSERINE/4-DIPHOSPHOCYTIDYL-2-C-METHYL-D-ERYTHRITOL KINASE"/>
    <property type="match status" value="1"/>
</dbReference>
<evidence type="ECO:0000256" key="5">
    <source>
        <dbReference type="ARBA" id="ARBA00013853"/>
    </source>
</evidence>
<evidence type="ECO:0000256" key="6">
    <source>
        <dbReference type="ARBA" id="ARBA00022490"/>
    </source>
</evidence>
<organism evidence="16 17">
    <name type="scientific">Halopiger xanaduensis (strain DSM 18323 / JCM 14033 / SH-6)</name>
    <dbReference type="NCBI Taxonomy" id="797210"/>
    <lineage>
        <taxon>Archaea</taxon>
        <taxon>Methanobacteriati</taxon>
        <taxon>Methanobacteriota</taxon>
        <taxon>Stenosarchaea group</taxon>
        <taxon>Halobacteria</taxon>
        <taxon>Halobacteriales</taxon>
        <taxon>Natrialbaceae</taxon>
        <taxon>Halopiger</taxon>
    </lineage>
</organism>
<evidence type="ECO:0000256" key="12">
    <source>
        <dbReference type="ARBA" id="ARBA00023141"/>
    </source>
</evidence>
<dbReference type="PIRSF" id="PIRSF005758">
    <property type="entry name" value="Shikimt_kin_arch"/>
    <property type="match status" value="1"/>
</dbReference>
<dbReference type="RefSeq" id="WP_013880491.1">
    <property type="nucleotide sequence ID" value="NC_015666.1"/>
</dbReference>
<keyword evidence="17" id="KW-1185">Reference proteome</keyword>
<evidence type="ECO:0000256" key="1">
    <source>
        <dbReference type="ARBA" id="ARBA00004496"/>
    </source>
</evidence>
<dbReference type="GO" id="GO:0005737">
    <property type="term" value="C:cytoplasm"/>
    <property type="evidence" value="ECO:0007669"/>
    <property type="project" value="UniProtKB-SubCell"/>
</dbReference>
<evidence type="ECO:0000256" key="11">
    <source>
        <dbReference type="ARBA" id="ARBA00022840"/>
    </source>
</evidence>
<dbReference type="GO" id="GO:0009423">
    <property type="term" value="P:chorismate biosynthetic process"/>
    <property type="evidence" value="ECO:0007669"/>
    <property type="project" value="UniProtKB-UniRule"/>
</dbReference>
<keyword evidence="9 14" id="KW-0547">Nucleotide-binding</keyword>
<dbReference type="Pfam" id="PF00288">
    <property type="entry name" value="GHMP_kinases_N"/>
    <property type="match status" value="1"/>
</dbReference>
<dbReference type="Gene3D" id="3.30.230.10">
    <property type="match status" value="1"/>
</dbReference>
<evidence type="ECO:0000256" key="14">
    <source>
        <dbReference type="HAMAP-Rule" id="MF_00370"/>
    </source>
</evidence>
<evidence type="ECO:0000256" key="8">
    <source>
        <dbReference type="ARBA" id="ARBA00022679"/>
    </source>
</evidence>
<name>F8D5A2_HALXS</name>
<keyword evidence="11 14" id="KW-0067">ATP-binding</keyword>
<dbReference type="AlphaFoldDB" id="F8D5A2"/>
<evidence type="ECO:0000256" key="7">
    <source>
        <dbReference type="ARBA" id="ARBA00022605"/>
    </source>
</evidence>
<dbReference type="EC" id="2.7.1.71" evidence="4 14"/>
<feature type="domain" description="GHMP kinase N-terminal" evidence="15">
    <location>
        <begin position="65"/>
        <end position="154"/>
    </location>
</feature>
<evidence type="ECO:0000259" key="15">
    <source>
        <dbReference type="Pfam" id="PF00288"/>
    </source>
</evidence>
<feature type="binding site" evidence="14">
    <location>
        <begin position="91"/>
        <end position="101"/>
    </location>
    <ligand>
        <name>ATP</name>
        <dbReference type="ChEBI" id="CHEBI:30616"/>
    </ligand>
</feature>
<dbReference type="NCBIfam" id="TIGR01920">
    <property type="entry name" value="Shik_kin_archae"/>
    <property type="match status" value="1"/>
</dbReference>
<keyword evidence="7 14" id="KW-0028">Amino-acid biosynthesis</keyword>
<protein>
    <recommendedName>
        <fullName evidence="5 14">Shikimate kinase</fullName>
        <shortName evidence="14">SK</shortName>
        <ecNumber evidence="4 14">2.7.1.71</ecNumber>
    </recommendedName>
</protein>
<sequence>MDGRAVAPAAGTVLNALATGVGSAFAIDLETTASVELTDDGEYVGEVDGQPDADTTLVERCAEFAIDEYAERAGLDPDKVGARVRTESEVPMASGLKSSSAAANATVLATLDALEIAESVERVEACRLGVRAARDAGVTVTGAFDDASASMLGGVTVTDNRGDELLARGEIEWSALVYTPPERAYSADTDVSACERVAPMAKLVEELALEGRYGEAMTVNGFAFCGALEFSTGPMIDALPDVAGVSLSGTGPSYVAVGDEDTLETVQERWADRDGTTRLLETRTDGTQVQ</sequence>
<evidence type="ECO:0000256" key="9">
    <source>
        <dbReference type="ARBA" id="ARBA00022741"/>
    </source>
</evidence>
<keyword evidence="12 14" id="KW-0057">Aromatic amino acid biosynthesis</keyword>
<dbReference type="InterPro" id="IPR006204">
    <property type="entry name" value="GHMP_kinase_N_dom"/>
</dbReference>
<evidence type="ECO:0000313" key="17">
    <source>
        <dbReference type="Proteomes" id="UP000006794"/>
    </source>
</evidence>
<comment type="subcellular location">
    <subcellularLocation>
        <location evidence="1 14">Cytoplasm</location>
    </subcellularLocation>
</comment>
<dbReference type="GO" id="GO:0004765">
    <property type="term" value="F:shikimate kinase activity"/>
    <property type="evidence" value="ECO:0007669"/>
    <property type="project" value="UniProtKB-UniRule"/>
</dbReference>
<gene>
    <name evidence="14" type="primary">aroK</name>
    <name evidence="16" type="ordered locus">Halxa_2985</name>
</gene>
<dbReference type="HAMAP" id="MF_00370">
    <property type="entry name" value="Shik_kinase_arch"/>
    <property type="match status" value="1"/>
</dbReference>
<dbReference type="UniPathway" id="UPA00053">
    <property type="reaction ID" value="UER00088"/>
</dbReference>
<evidence type="ECO:0000256" key="3">
    <source>
        <dbReference type="ARBA" id="ARBA00010202"/>
    </source>
</evidence>
<dbReference type="eggNOG" id="arCOG01025">
    <property type="taxonomic scope" value="Archaea"/>
</dbReference>
<dbReference type="GeneID" id="10797938"/>
<dbReference type="GO" id="GO:0005524">
    <property type="term" value="F:ATP binding"/>
    <property type="evidence" value="ECO:0007669"/>
    <property type="project" value="UniProtKB-UniRule"/>
</dbReference>
<keyword evidence="10 14" id="KW-0418">Kinase</keyword>
<comment type="similarity">
    <text evidence="3 14">Belongs to the GHMP kinase family. Archaeal shikimate kinase subfamily.</text>
</comment>
<dbReference type="STRING" id="797210.Halxa_2985"/>
<keyword evidence="8 14" id="KW-0808">Transferase</keyword>
<proteinExistence type="inferred from homology"/>
<dbReference type="Proteomes" id="UP000006794">
    <property type="component" value="Chromosome"/>
</dbReference>
<dbReference type="InterPro" id="IPR014721">
    <property type="entry name" value="Ribsml_uS5_D2-typ_fold_subgr"/>
</dbReference>
<dbReference type="OrthoDB" id="9602at2157"/>
<reference evidence="16 17" key="1">
    <citation type="journal article" date="2012" name="Stand. Genomic Sci.">
        <title>Complete genome sequence of Halopiger xanaduensis type strain (SH-6(T)).</title>
        <authorList>
            <person name="Anderson I."/>
            <person name="Tindall B.J."/>
            <person name="Rohde M."/>
            <person name="Lucas S."/>
            <person name="Han J."/>
            <person name="Lapidus A."/>
            <person name="Cheng J.F."/>
            <person name="Goodwin L."/>
            <person name="Pitluck S."/>
            <person name="Peters L."/>
            <person name="Pati A."/>
            <person name="Mikhailova N."/>
            <person name="Pagani I."/>
            <person name="Teshima H."/>
            <person name="Han C."/>
            <person name="Tapia R."/>
            <person name="Land M."/>
            <person name="Woyke T."/>
            <person name="Klenk H.P."/>
            <person name="Kyrpides N."/>
            <person name="Ivanova N."/>
        </authorList>
    </citation>
    <scope>NUCLEOTIDE SEQUENCE [LARGE SCALE GENOMIC DNA]</scope>
    <source>
        <strain evidence="17">DSM 18323 / JCM 14033 / SH-6</strain>
    </source>
</reference>
<accession>F8D5A2</accession>
<dbReference type="KEGG" id="hxa:Halxa_2985"/>
<comment type="pathway">
    <text evidence="2 14">Metabolic intermediate biosynthesis; chorismate biosynthesis; chorismate from D-erythrose 4-phosphate and phosphoenolpyruvate: step 5/7.</text>
</comment>
<dbReference type="GO" id="GO:0009073">
    <property type="term" value="P:aromatic amino acid family biosynthetic process"/>
    <property type="evidence" value="ECO:0007669"/>
    <property type="project" value="UniProtKB-KW"/>
</dbReference>
<dbReference type="SUPFAM" id="SSF54211">
    <property type="entry name" value="Ribosomal protein S5 domain 2-like"/>
    <property type="match status" value="1"/>
</dbReference>
<dbReference type="InterPro" id="IPR020568">
    <property type="entry name" value="Ribosomal_Su5_D2-typ_SF"/>
</dbReference>
<comment type="catalytic activity">
    <reaction evidence="13 14">
        <text>shikimate + ATP = 3-phosphoshikimate + ADP + H(+)</text>
        <dbReference type="Rhea" id="RHEA:13121"/>
        <dbReference type="ChEBI" id="CHEBI:15378"/>
        <dbReference type="ChEBI" id="CHEBI:30616"/>
        <dbReference type="ChEBI" id="CHEBI:36208"/>
        <dbReference type="ChEBI" id="CHEBI:145989"/>
        <dbReference type="ChEBI" id="CHEBI:456216"/>
        <dbReference type="EC" id="2.7.1.71"/>
    </reaction>
</comment>
<evidence type="ECO:0000256" key="2">
    <source>
        <dbReference type="ARBA" id="ARBA00004842"/>
    </source>
</evidence>
<dbReference type="HOGENOM" id="CLU_073768_0_0_2"/>
<keyword evidence="6 14" id="KW-0963">Cytoplasm</keyword>
<evidence type="ECO:0000256" key="10">
    <source>
        <dbReference type="ARBA" id="ARBA00022777"/>
    </source>
</evidence>